<evidence type="ECO:0000313" key="8">
    <source>
        <dbReference type="Proteomes" id="UP001597145"/>
    </source>
</evidence>
<name>A0ABW4FM54_9PSEU</name>
<dbReference type="Pfam" id="PF01564">
    <property type="entry name" value="Spermine_synth"/>
    <property type="match status" value="1"/>
</dbReference>
<dbReference type="InterPro" id="IPR029063">
    <property type="entry name" value="SAM-dependent_MTases_sf"/>
</dbReference>
<evidence type="ECO:0000256" key="5">
    <source>
        <dbReference type="SAM" id="MobiDB-lite"/>
    </source>
</evidence>
<reference evidence="8" key="1">
    <citation type="journal article" date="2019" name="Int. J. Syst. Evol. Microbiol.">
        <title>The Global Catalogue of Microorganisms (GCM) 10K type strain sequencing project: providing services to taxonomists for standard genome sequencing and annotation.</title>
        <authorList>
            <consortium name="The Broad Institute Genomics Platform"/>
            <consortium name="The Broad Institute Genome Sequencing Center for Infectious Disease"/>
            <person name="Wu L."/>
            <person name="Ma J."/>
        </authorList>
    </citation>
    <scope>NUCLEOTIDE SEQUENCE [LARGE SCALE GENOMIC DNA]</scope>
    <source>
        <strain evidence="8">JCM 12165</strain>
    </source>
</reference>
<feature type="domain" description="PABS" evidence="6">
    <location>
        <begin position="1"/>
        <end position="231"/>
    </location>
</feature>
<evidence type="ECO:0000256" key="2">
    <source>
        <dbReference type="ARBA" id="ARBA00022679"/>
    </source>
</evidence>
<keyword evidence="3 4" id="KW-0620">Polyamine biosynthesis</keyword>
<keyword evidence="2 4" id="KW-0808">Transferase</keyword>
<keyword evidence="8" id="KW-1185">Reference proteome</keyword>
<feature type="active site" description="Proton acceptor" evidence="4">
    <location>
        <position position="150"/>
    </location>
</feature>
<evidence type="ECO:0000313" key="7">
    <source>
        <dbReference type="EMBL" id="MFD1530984.1"/>
    </source>
</evidence>
<evidence type="ECO:0000259" key="6">
    <source>
        <dbReference type="PROSITE" id="PS51006"/>
    </source>
</evidence>
<proteinExistence type="inferred from homology"/>
<evidence type="ECO:0000256" key="1">
    <source>
        <dbReference type="ARBA" id="ARBA00007867"/>
    </source>
</evidence>
<dbReference type="NCBIfam" id="NF037959">
    <property type="entry name" value="MFS_SpdSyn"/>
    <property type="match status" value="1"/>
</dbReference>
<protein>
    <submittedName>
        <fullName evidence="7">Spermidine synthase</fullName>
    </submittedName>
</protein>
<dbReference type="Proteomes" id="UP001597145">
    <property type="component" value="Unassembled WGS sequence"/>
</dbReference>
<dbReference type="PANTHER" id="PTHR43317">
    <property type="entry name" value="THERMOSPERMINE SYNTHASE ACAULIS5"/>
    <property type="match status" value="1"/>
</dbReference>
<comment type="similarity">
    <text evidence="1">Belongs to the spermidine/spermine synthase family.</text>
</comment>
<dbReference type="InterPro" id="IPR030374">
    <property type="entry name" value="PABS"/>
</dbReference>
<sequence length="286" mass="30437">MSGRRARSTPALRARVDSGLAELVGDRDRARGWTLLLDGTPQSHVDLDDPTHLEFEYVRRLAHVVDTTLAPRRPMRVLHLGGGALTLARYVAATRPRSDQHVAEVDGALVELVRRELPLDRTWRVKIRVADARASLARAPAGRFDLVIADVFAEGRTPAHLTSVEFVQAVADTLAPGGRYAANIADGDGLAFARSQVATAQAVFPHLCLIGDPPVLRGRRFGNLVLVGGRAPLPVAELATLAARGPGAGRVEHGRDLERFTGGARPVTDATAVGSPAPPPDLFGPG</sequence>
<dbReference type="Gene3D" id="3.40.50.150">
    <property type="entry name" value="Vaccinia Virus protein VP39"/>
    <property type="match status" value="1"/>
</dbReference>
<gene>
    <name evidence="7" type="ORF">ACFSCY_16195</name>
</gene>
<evidence type="ECO:0000256" key="3">
    <source>
        <dbReference type="ARBA" id="ARBA00023115"/>
    </source>
</evidence>
<accession>A0ABW4FM54</accession>
<dbReference type="PANTHER" id="PTHR43317:SF1">
    <property type="entry name" value="THERMOSPERMINE SYNTHASE ACAULIS5"/>
    <property type="match status" value="1"/>
</dbReference>
<dbReference type="EMBL" id="JBHUCP010000009">
    <property type="protein sequence ID" value="MFD1530984.1"/>
    <property type="molecule type" value="Genomic_DNA"/>
</dbReference>
<dbReference type="SUPFAM" id="SSF53335">
    <property type="entry name" value="S-adenosyl-L-methionine-dependent methyltransferases"/>
    <property type="match status" value="1"/>
</dbReference>
<dbReference type="CDD" id="cd02440">
    <property type="entry name" value="AdoMet_MTases"/>
    <property type="match status" value="1"/>
</dbReference>
<feature type="region of interest" description="Disordered" evidence="5">
    <location>
        <begin position="261"/>
        <end position="286"/>
    </location>
</feature>
<dbReference type="RefSeq" id="WP_343971084.1">
    <property type="nucleotide sequence ID" value="NZ_BAAAJG010000002.1"/>
</dbReference>
<dbReference type="PROSITE" id="PS51006">
    <property type="entry name" value="PABS_2"/>
    <property type="match status" value="1"/>
</dbReference>
<organism evidence="7 8">
    <name type="scientific">Pseudonocardia aurantiaca</name>
    <dbReference type="NCBI Taxonomy" id="75290"/>
    <lineage>
        <taxon>Bacteria</taxon>
        <taxon>Bacillati</taxon>
        <taxon>Actinomycetota</taxon>
        <taxon>Actinomycetes</taxon>
        <taxon>Pseudonocardiales</taxon>
        <taxon>Pseudonocardiaceae</taxon>
        <taxon>Pseudonocardia</taxon>
    </lineage>
</organism>
<evidence type="ECO:0000256" key="4">
    <source>
        <dbReference type="PROSITE-ProRule" id="PRU00354"/>
    </source>
</evidence>
<feature type="compositionally biased region" description="Pro residues" evidence="5">
    <location>
        <begin position="276"/>
        <end position="286"/>
    </location>
</feature>
<comment type="caution">
    <text evidence="7">The sequence shown here is derived from an EMBL/GenBank/DDBJ whole genome shotgun (WGS) entry which is preliminary data.</text>
</comment>